<comment type="similarity">
    <text evidence="5 7">Belongs to the DEAD box helicase family.</text>
</comment>
<feature type="domain" description="Helicase ATP-binding" evidence="9">
    <location>
        <begin position="34"/>
        <end position="205"/>
    </location>
</feature>
<keyword evidence="3 7" id="KW-0347">Helicase</keyword>
<dbReference type="SUPFAM" id="SSF52540">
    <property type="entry name" value="P-loop containing nucleoside triphosphate hydrolases"/>
    <property type="match status" value="1"/>
</dbReference>
<dbReference type="GO" id="GO:0005524">
    <property type="term" value="F:ATP binding"/>
    <property type="evidence" value="ECO:0007669"/>
    <property type="project" value="UniProtKB-KW"/>
</dbReference>
<dbReference type="PROSITE" id="PS00039">
    <property type="entry name" value="DEAD_ATP_HELICASE"/>
    <property type="match status" value="1"/>
</dbReference>
<dbReference type="InterPro" id="IPR044742">
    <property type="entry name" value="DEAD/DEAH_RhlB"/>
</dbReference>
<dbReference type="PANTHER" id="PTHR47959:SF13">
    <property type="entry name" value="ATP-DEPENDENT RNA HELICASE RHLE"/>
    <property type="match status" value="1"/>
</dbReference>
<evidence type="ECO:0000256" key="3">
    <source>
        <dbReference type="ARBA" id="ARBA00022806"/>
    </source>
</evidence>
<dbReference type="PROSITE" id="PS51195">
    <property type="entry name" value="Q_MOTIF"/>
    <property type="match status" value="1"/>
</dbReference>
<dbReference type="GO" id="GO:0005829">
    <property type="term" value="C:cytosol"/>
    <property type="evidence" value="ECO:0007669"/>
    <property type="project" value="TreeGrafter"/>
</dbReference>
<reference evidence="12" key="1">
    <citation type="journal article" date="2024" name="Syst. Appl. Microbiol.">
        <title>First single-strain enrichments of Electrothrix cable bacteria, description of E. aestuarii sp. nov. and E. rattekaaiensis sp. nov., and proposal of a cable bacteria taxonomy following the rules of the SeqCode.</title>
        <authorList>
            <person name="Plum-Jensen L.E."/>
            <person name="Schramm A."/>
            <person name="Marshall I.P.G."/>
        </authorList>
    </citation>
    <scope>NUCLEOTIDE SEQUENCE</scope>
    <source>
        <strain evidence="12">Rat1</strain>
    </source>
</reference>
<dbReference type="Gene3D" id="3.40.50.300">
    <property type="entry name" value="P-loop containing nucleotide triphosphate hydrolases"/>
    <property type="match status" value="2"/>
</dbReference>
<evidence type="ECO:0000256" key="1">
    <source>
        <dbReference type="ARBA" id="ARBA00022741"/>
    </source>
</evidence>
<evidence type="ECO:0000256" key="2">
    <source>
        <dbReference type="ARBA" id="ARBA00022801"/>
    </source>
</evidence>
<dbReference type="Gene3D" id="3.30.70.330">
    <property type="match status" value="1"/>
</dbReference>
<evidence type="ECO:0000256" key="8">
    <source>
        <dbReference type="SAM" id="MobiDB-lite"/>
    </source>
</evidence>
<dbReference type="CDD" id="cd18787">
    <property type="entry name" value="SF2_C_DEAD"/>
    <property type="match status" value="1"/>
</dbReference>
<evidence type="ECO:0000256" key="4">
    <source>
        <dbReference type="ARBA" id="ARBA00022840"/>
    </source>
</evidence>
<feature type="compositionally biased region" description="Basic residues" evidence="8">
    <location>
        <begin position="543"/>
        <end position="566"/>
    </location>
</feature>
<dbReference type="InterPro" id="IPR050079">
    <property type="entry name" value="DEAD_box_RNA_helicase"/>
</dbReference>
<feature type="domain" description="DEAD-box RNA helicase Q" evidence="11">
    <location>
        <begin position="2"/>
        <end position="30"/>
    </location>
</feature>
<keyword evidence="1 7" id="KW-0547">Nucleotide-binding</keyword>
<dbReference type="EMBL" id="CP159373">
    <property type="protein sequence ID" value="XCN75278.1"/>
    <property type="molecule type" value="Genomic_DNA"/>
</dbReference>
<dbReference type="KEGG" id="eaj:Q3M24_11285"/>
<evidence type="ECO:0000259" key="11">
    <source>
        <dbReference type="PROSITE" id="PS51195"/>
    </source>
</evidence>
<keyword evidence="2 7" id="KW-0378">Hydrolase</keyword>
<dbReference type="AlphaFoldDB" id="A0AAU8M2E2"/>
<name>A0AAU8M2E2_9BACT</name>
<dbReference type="InterPro" id="IPR014014">
    <property type="entry name" value="RNA_helicase_DEAD_Q_motif"/>
</dbReference>
<dbReference type="InterPro" id="IPR027417">
    <property type="entry name" value="P-loop_NTPase"/>
</dbReference>
<keyword evidence="4 7" id="KW-0067">ATP-binding</keyword>
<dbReference type="SMART" id="SM00490">
    <property type="entry name" value="HELICc"/>
    <property type="match status" value="1"/>
</dbReference>
<dbReference type="Pfam" id="PF03880">
    <property type="entry name" value="DbpA"/>
    <property type="match status" value="1"/>
</dbReference>
<dbReference type="InterPro" id="IPR011545">
    <property type="entry name" value="DEAD/DEAH_box_helicase_dom"/>
</dbReference>
<dbReference type="InterPro" id="IPR012677">
    <property type="entry name" value="Nucleotide-bd_a/b_plait_sf"/>
</dbReference>
<evidence type="ECO:0000313" key="12">
    <source>
        <dbReference type="EMBL" id="XCN75278.1"/>
    </source>
</evidence>
<dbReference type="PANTHER" id="PTHR47959">
    <property type="entry name" value="ATP-DEPENDENT RNA HELICASE RHLE-RELATED"/>
    <property type="match status" value="1"/>
</dbReference>
<dbReference type="InterPro" id="IPR001650">
    <property type="entry name" value="Helicase_C-like"/>
</dbReference>
<dbReference type="GO" id="GO:0016787">
    <property type="term" value="F:hydrolase activity"/>
    <property type="evidence" value="ECO:0007669"/>
    <property type="project" value="UniProtKB-KW"/>
</dbReference>
<dbReference type="CDD" id="cd00268">
    <property type="entry name" value="DEADc"/>
    <property type="match status" value="1"/>
</dbReference>
<sequence>MITFTDIGINDEILQAVLAQGFEEPTPVQTKVIPLMLEQAVDIVSLAQTGTGKTAAFGLPLVQLTDPKSKRTQGLVLCPTRELCMQVSRDLASFSRFTKGMRILAIYGGASIEQQIRELRKGVQIIVATPGRLRDLIKRGVVDISAVRYAVFDEADEMLQMGFQDELNAILAETPKDKNTLLFSATMSKEVANIASRYMTDPVEITMGRKNSGAENVTHEYYLINGRDRYPALKRIVDNNPKNYSIIFCRTRKDTQDVADKLIQDGYRADSLHGDLSQAQRDLVMEKFRKKHLQLLVATDVAARGLDVNDLTHVINYSLPDDIAAYTHRSGRTGRAGSSGTSIALIDMRERYRIKHIEQRINKSFKKVQIPTGKEVCTTQLQSLMEVISTTEVDHEQIDPLYASIEQQLSHLDREELIKKFISLEFNRFLQYYKDAPDLNQQVSGRDRKNSDKGANGKAFTRFHLNVGRRNGVLPENLISLINAVPGGGRIKVGKIEIMRNSATIEGDSRFIPQILGAFQRFEINGKPVTAKILQPANNGGGRGRRNNKSNMGKTRKPWKGRRARG</sequence>
<feature type="short sequence motif" description="Q motif" evidence="6">
    <location>
        <begin position="2"/>
        <end position="30"/>
    </location>
</feature>
<dbReference type="EC" id="3.6.4.-" evidence="12"/>
<evidence type="ECO:0000256" key="5">
    <source>
        <dbReference type="ARBA" id="ARBA00038437"/>
    </source>
</evidence>
<dbReference type="InterPro" id="IPR000629">
    <property type="entry name" value="RNA-helicase_DEAD-box_CS"/>
</dbReference>
<dbReference type="InterPro" id="IPR005580">
    <property type="entry name" value="DbpA/CsdA_RNA-bd_dom"/>
</dbReference>
<dbReference type="CDD" id="cd12252">
    <property type="entry name" value="RRM_DbpA"/>
    <property type="match status" value="1"/>
</dbReference>
<dbReference type="Pfam" id="PF00270">
    <property type="entry name" value="DEAD"/>
    <property type="match status" value="1"/>
</dbReference>
<feature type="domain" description="Helicase C-terminal" evidence="10">
    <location>
        <begin position="232"/>
        <end position="376"/>
    </location>
</feature>
<dbReference type="GO" id="GO:0003724">
    <property type="term" value="F:RNA helicase activity"/>
    <property type="evidence" value="ECO:0007669"/>
    <property type="project" value="InterPro"/>
</dbReference>
<dbReference type="SMART" id="SM00487">
    <property type="entry name" value="DEXDc"/>
    <property type="match status" value="1"/>
</dbReference>
<proteinExistence type="inferred from homology"/>
<evidence type="ECO:0000256" key="7">
    <source>
        <dbReference type="RuleBase" id="RU000492"/>
    </source>
</evidence>
<evidence type="ECO:0000259" key="9">
    <source>
        <dbReference type="PROSITE" id="PS51192"/>
    </source>
</evidence>
<evidence type="ECO:0000259" key="10">
    <source>
        <dbReference type="PROSITE" id="PS51194"/>
    </source>
</evidence>
<organism evidence="12">
    <name type="scientific">Candidatus Electrothrix aestuarii</name>
    <dbReference type="NCBI Taxonomy" id="3062594"/>
    <lineage>
        <taxon>Bacteria</taxon>
        <taxon>Pseudomonadati</taxon>
        <taxon>Thermodesulfobacteriota</taxon>
        <taxon>Desulfobulbia</taxon>
        <taxon>Desulfobulbales</taxon>
        <taxon>Desulfobulbaceae</taxon>
        <taxon>Candidatus Electrothrix</taxon>
    </lineage>
</organism>
<reference evidence="12" key="2">
    <citation type="submission" date="2024-06" db="EMBL/GenBank/DDBJ databases">
        <authorList>
            <person name="Plum-Jensen L.E."/>
            <person name="Schramm A."/>
            <person name="Marshall I.P.G."/>
        </authorList>
    </citation>
    <scope>NUCLEOTIDE SEQUENCE</scope>
    <source>
        <strain evidence="12">Rat1</strain>
    </source>
</reference>
<feature type="region of interest" description="Disordered" evidence="8">
    <location>
        <begin position="534"/>
        <end position="566"/>
    </location>
</feature>
<protein>
    <submittedName>
        <fullName evidence="12">DEAD/DEAH box helicase</fullName>
        <ecNumber evidence="12">3.6.4.-</ecNumber>
    </submittedName>
</protein>
<gene>
    <name evidence="12" type="ORF">Q3M24_11285</name>
</gene>
<dbReference type="PROSITE" id="PS51194">
    <property type="entry name" value="HELICASE_CTER"/>
    <property type="match status" value="1"/>
</dbReference>
<dbReference type="Pfam" id="PF00271">
    <property type="entry name" value="Helicase_C"/>
    <property type="match status" value="1"/>
</dbReference>
<accession>A0AAU8M2E2</accession>
<evidence type="ECO:0000256" key="6">
    <source>
        <dbReference type="PROSITE-ProRule" id="PRU00552"/>
    </source>
</evidence>
<dbReference type="GO" id="GO:0003676">
    <property type="term" value="F:nucleic acid binding"/>
    <property type="evidence" value="ECO:0007669"/>
    <property type="project" value="InterPro"/>
</dbReference>
<dbReference type="InterPro" id="IPR014001">
    <property type="entry name" value="Helicase_ATP-bd"/>
</dbReference>
<dbReference type="PROSITE" id="PS51192">
    <property type="entry name" value="HELICASE_ATP_BIND_1"/>
    <property type="match status" value="1"/>
</dbReference>